<evidence type="ECO:0000256" key="7">
    <source>
        <dbReference type="ARBA" id="ARBA00023136"/>
    </source>
</evidence>
<evidence type="ECO:0000313" key="11">
    <source>
        <dbReference type="EMBL" id="GAA4401751.1"/>
    </source>
</evidence>
<feature type="transmembrane region" description="Helical" evidence="10">
    <location>
        <begin position="113"/>
        <end position="134"/>
    </location>
</feature>
<evidence type="ECO:0000256" key="6">
    <source>
        <dbReference type="ARBA" id="ARBA00023098"/>
    </source>
</evidence>
<protein>
    <recommendedName>
        <fullName evidence="10">Glycerol-3-phosphate acyltransferase</fullName>
    </recommendedName>
    <alternativeName>
        <fullName evidence="10">Acyl-PO4 G3P acyltransferase</fullName>
    </alternativeName>
    <alternativeName>
        <fullName evidence="10">Acyl-phosphate--glycerol-3-phosphate acyltransferase</fullName>
    </alternativeName>
    <alternativeName>
        <fullName evidence="10">G3P acyltransferase</fullName>
        <shortName evidence="10">GPAT</shortName>
        <ecNumber evidence="10">2.3.1.275</ecNumber>
    </alternativeName>
    <alternativeName>
        <fullName evidence="10">Lysophosphatidic acid synthase</fullName>
        <shortName evidence="10">LPA synthase</shortName>
    </alternativeName>
</protein>
<comment type="similarity">
    <text evidence="10">Belongs to the PlsY family.</text>
</comment>
<dbReference type="HAMAP" id="MF_01043">
    <property type="entry name" value="PlsY"/>
    <property type="match status" value="1"/>
</dbReference>
<dbReference type="SMART" id="SM01207">
    <property type="entry name" value="G3P_acyltransf"/>
    <property type="match status" value="1"/>
</dbReference>
<evidence type="ECO:0000256" key="1">
    <source>
        <dbReference type="ARBA" id="ARBA00022475"/>
    </source>
</evidence>
<feature type="transmembrane region" description="Helical" evidence="10">
    <location>
        <begin position="82"/>
        <end position="101"/>
    </location>
</feature>
<proteinExistence type="inferred from homology"/>
<keyword evidence="12" id="KW-1185">Reference proteome</keyword>
<dbReference type="Proteomes" id="UP001500945">
    <property type="component" value="Unassembled WGS sequence"/>
</dbReference>
<evidence type="ECO:0000256" key="8">
    <source>
        <dbReference type="ARBA" id="ARBA00023209"/>
    </source>
</evidence>
<dbReference type="InterPro" id="IPR003811">
    <property type="entry name" value="G3P_acylTferase_PlsY"/>
</dbReference>
<gene>
    <name evidence="10 11" type="primary">plsY</name>
    <name evidence="11" type="ORF">GCM10023168_11670</name>
</gene>
<keyword evidence="3 10" id="KW-0808">Transferase</keyword>
<feature type="transmembrane region" description="Helical" evidence="10">
    <location>
        <begin position="146"/>
        <end position="164"/>
    </location>
</feature>
<keyword evidence="8 10" id="KW-0594">Phospholipid biosynthesis</keyword>
<dbReference type="PANTHER" id="PTHR30309">
    <property type="entry name" value="INNER MEMBRANE PROTEIN YGIH"/>
    <property type="match status" value="1"/>
</dbReference>
<feature type="transmembrane region" description="Helical" evidence="10">
    <location>
        <begin position="170"/>
        <end position="187"/>
    </location>
</feature>
<keyword evidence="6 10" id="KW-0443">Lipid metabolism</keyword>
<keyword evidence="2 10" id="KW-0444">Lipid biosynthesis</keyword>
<comment type="catalytic activity">
    <reaction evidence="10">
        <text>an acyl phosphate + sn-glycerol 3-phosphate = a 1-acyl-sn-glycero-3-phosphate + phosphate</text>
        <dbReference type="Rhea" id="RHEA:34075"/>
        <dbReference type="ChEBI" id="CHEBI:43474"/>
        <dbReference type="ChEBI" id="CHEBI:57597"/>
        <dbReference type="ChEBI" id="CHEBI:57970"/>
        <dbReference type="ChEBI" id="CHEBI:59918"/>
        <dbReference type="EC" id="2.3.1.275"/>
    </reaction>
</comment>
<keyword evidence="7 10" id="KW-0472">Membrane</keyword>
<dbReference type="PANTHER" id="PTHR30309:SF0">
    <property type="entry name" value="GLYCEROL-3-PHOSPHATE ACYLTRANSFERASE-RELATED"/>
    <property type="match status" value="1"/>
</dbReference>
<comment type="subcellular location">
    <subcellularLocation>
        <location evidence="10">Cell membrane</location>
        <topology evidence="10">Multi-pass membrane protein</topology>
    </subcellularLocation>
</comment>
<sequence length="199" mass="20499">MEPLVLQVAVVAVVCFLIGSVNPASLLARAFGRDLRSSGSGNPGATNAGRVLGRRWGVVVLLLDVGKAWLPTLLVLRTMGTVPAVVAGTAVVLGHMFSPFLRGRGGKGVASALGAVLAVEPVVALVALVVFALAKTVLPFVGEASVVTMVAVAVVGAAAALGLVSFVEPVVGAWLLGLSLLVLSRHRRNIRAWWKRRTG</sequence>
<comment type="subunit">
    <text evidence="10">Probably interacts with PlsX.</text>
</comment>
<comment type="pathway">
    <text evidence="10">Lipid metabolism; phospholipid metabolism.</text>
</comment>
<dbReference type="EMBL" id="BAABGM010000007">
    <property type="protein sequence ID" value="GAA4401751.1"/>
    <property type="molecule type" value="Genomic_DNA"/>
</dbReference>
<evidence type="ECO:0000313" key="12">
    <source>
        <dbReference type="Proteomes" id="UP001500945"/>
    </source>
</evidence>
<dbReference type="Pfam" id="PF02660">
    <property type="entry name" value="G3P_acyltransf"/>
    <property type="match status" value="1"/>
</dbReference>
<comment type="caution">
    <text evidence="11">The sequence shown here is derived from an EMBL/GenBank/DDBJ whole genome shotgun (WGS) entry which is preliminary data.</text>
</comment>
<organism evidence="11 12">
    <name type="scientific">Fodinibacter luteus</name>
    <dbReference type="NCBI Taxonomy" id="552064"/>
    <lineage>
        <taxon>Bacteria</taxon>
        <taxon>Bacillati</taxon>
        <taxon>Actinomycetota</taxon>
        <taxon>Actinomycetes</taxon>
        <taxon>Micrococcales</taxon>
        <taxon>Intrasporangiaceae</taxon>
        <taxon>Fodinibacter (ex Wang et al. 2009)</taxon>
    </lineage>
</organism>
<keyword evidence="4 10" id="KW-0812">Transmembrane</keyword>
<keyword evidence="1 10" id="KW-1003">Cell membrane</keyword>
<evidence type="ECO:0000256" key="3">
    <source>
        <dbReference type="ARBA" id="ARBA00022679"/>
    </source>
</evidence>
<keyword evidence="9 10" id="KW-1208">Phospholipid metabolism</keyword>
<evidence type="ECO:0000256" key="9">
    <source>
        <dbReference type="ARBA" id="ARBA00023264"/>
    </source>
</evidence>
<reference evidence="12" key="1">
    <citation type="journal article" date="2019" name="Int. J. Syst. Evol. Microbiol.">
        <title>The Global Catalogue of Microorganisms (GCM) 10K type strain sequencing project: providing services to taxonomists for standard genome sequencing and annotation.</title>
        <authorList>
            <consortium name="The Broad Institute Genomics Platform"/>
            <consortium name="The Broad Institute Genome Sequencing Center for Infectious Disease"/>
            <person name="Wu L."/>
            <person name="Ma J."/>
        </authorList>
    </citation>
    <scope>NUCLEOTIDE SEQUENCE [LARGE SCALE GENOMIC DNA]</scope>
    <source>
        <strain evidence="12">JCM 17809</strain>
    </source>
</reference>
<evidence type="ECO:0000256" key="2">
    <source>
        <dbReference type="ARBA" id="ARBA00022516"/>
    </source>
</evidence>
<evidence type="ECO:0000256" key="5">
    <source>
        <dbReference type="ARBA" id="ARBA00022989"/>
    </source>
</evidence>
<comment type="function">
    <text evidence="10">Catalyzes the transfer of an acyl group from acyl-phosphate (acyl-PO(4)) to glycerol-3-phosphate (G3P) to form lysophosphatidic acid (LPA). This enzyme utilizes acyl-phosphate as fatty acyl donor, but not acyl-CoA or acyl-ACP.</text>
</comment>
<accession>A0ABP8K776</accession>
<dbReference type="EC" id="2.3.1.275" evidence="10"/>
<name>A0ABP8K776_9MICO</name>
<evidence type="ECO:0000256" key="10">
    <source>
        <dbReference type="HAMAP-Rule" id="MF_01043"/>
    </source>
</evidence>
<dbReference type="RefSeq" id="WP_345203381.1">
    <property type="nucleotide sequence ID" value="NZ_BAABGM010000007.1"/>
</dbReference>
<evidence type="ECO:0000256" key="4">
    <source>
        <dbReference type="ARBA" id="ARBA00022692"/>
    </source>
</evidence>
<keyword evidence="5 10" id="KW-1133">Transmembrane helix</keyword>